<dbReference type="InterPro" id="IPR025164">
    <property type="entry name" value="Toastrack_DUF4097"/>
</dbReference>
<keyword evidence="4" id="KW-1185">Reference proteome</keyword>
<dbReference type="RefSeq" id="WP_166260970.1">
    <property type="nucleotide sequence ID" value="NZ_JAAMOW010000010.1"/>
</dbReference>
<reference evidence="3 4" key="1">
    <citation type="journal article" date="2014" name="Int. J. Syst. Evol. Microbiol.">
        <title>Solimonas terrae sp. nov., isolated from soil.</title>
        <authorList>
            <person name="Kim S.J."/>
            <person name="Moon J.Y."/>
            <person name="Weon H.Y."/>
            <person name="Ahn J.H."/>
            <person name="Chen W.M."/>
            <person name="Kwon S.W."/>
        </authorList>
    </citation>
    <scope>NUCLEOTIDE SEQUENCE [LARGE SCALE GENOMIC DNA]</scope>
    <source>
        <strain evidence="3 4">KIS83-12</strain>
    </source>
</reference>
<proteinExistence type="predicted"/>
<sequence>MDTAYTFRNAAGVLLVLAGLCTAPSGRAGERTSINETRALAASGKLAINNMAGSIVVRGWDRNEVAITGTLGADVEKLDISGDANNLSVVVRYPSRVHGNVDDTELELRVPARTQLAIDAVSADVRVSDTSGNIDARSVSGDVLLTVGSGEIKASTVSGDLTVRAPAYKTSLNSVSGDLSASGVRGSLDADTVSGDLSLDGGSFSAVKLQSVSGDLNLKLGLDDGGTLSAETLSGDIGLHLPKMPDAKLTMKTFSGDLHNGFAPQQDDDAHSLSATLGSGKGQIALHSFSGDIQIGSDSR</sequence>
<dbReference type="EMBL" id="JAAMOW010000010">
    <property type="protein sequence ID" value="NGY06763.1"/>
    <property type="molecule type" value="Genomic_DNA"/>
</dbReference>
<accession>A0A6M2BX96</accession>
<dbReference type="Pfam" id="PF13349">
    <property type="entry name" value="DUF4097"/>
    <property type="match status" value="1"/>
</dbReference>
<name>A0A6M2BX96_9GAMM</name>
<organism evidence="3 4">
    <name type="scientific">Solimonas terrae</name>
    <dbReference type="NCBI Taxonomy" id="1396819"/>
    <lineage>
        <taxon>Bacteria</taxon>
        <taxon>Pseudomonadati</taxon>
        <taxon>Pseudomonadota</taxon>
        <taxon>Gammaproteobacteria</taxon>
        <taxon>Nevskiales</taxon>
        <taxon>Nevskiaceae</taxon>
        <taxon>Solimonas</taxon>
    </lineage>
</organism>
<feature type="signal peptide" evidence="1">
    <location>
        <begin position="1"/>
        <end position="28"/>
    </location>
</feature>
<evidence type="ECO:0000259" key="2">
    <source>
        <dbReference type="Pfam" id="PF13349"/>
    </source>
</evidence>
<dbReference type="Proteomes" id="UP000472676">
    <property type="component" value="Unassembled WGS sequence"/>
</dbReference>
<gene>
    <name evidence="3" type="ORF">G7Y85_18465</name>
</gene>
<dbReference type="AlphaFoldDB" id="A0A6M2BX96"/>
<comment type="caution">
    <text evidence="3">The sequence shown here is derived from an EMBL/GenBank/DDBJ whole genome shotgun (WGS) entry which is preliminary data.</text>
</comment>
<keyword evidence="1" id="KW-0732">Signal</keyword>
<feature type="domain" description="DUF4097" evidence="2">
    <location>
        <begin position="46"/>
        <end position="295"/>
    </location>
</feature>
<evidence type="ECO:0000256" key="1">
    <source>
        <dbReference type="SAM" id="SignalP"/>
    </source>
</evidence>
<evidence type="ECO:0000313" key="4">
    <source>
        <dbReference type="Proteomes" id="UP000472676"/>
    </source>
</evidence>
<feature type="chain" id="PRO_5026730038" evidence="1">
    <location>
        <begin position="29"/>
        <end position="300"/>
    </location>
</feature>
<evidence type="ECO:0000313" key="3">
    <source>
        <dbReference type="EMBL" id="NGY06763.1"/>
    </source>
</evidence>
<protein>
    <submittedName>
        <fullName evidence="3">DUF4097 domain-containing protein</fullName>
    </submittedName>
</protein>